<evidence type="ECO:0000313" key="2">
    <source>
        <dbReference type="Proteomes" id="UP000248557"/>
    </source>
</evidence>
<organism evidence="1 2">
    <name type="scientific">Methanosphaera stadtmanae</name>
    <dbReference type="NCBI Taxonomy" id="2317"/>
    <lineage>
        <taxon>Archaea</taxon>
        <taxon>Methanobacteriati</taxon>
        <taxon>Methanobacteriota</taxon>
        <taxon>Methanomada group</taxon>
        <taxon>Methanobacteria</taxon>
        <taxon>Methanobacteriales</taxon>
        <taxon>Methanobacteriaceae</taxon>
        <taxon>Methanosphaera</taxon>
    </lineage>
</organism>
<dbReference type="GeneID" id="3856018"/>
<gene>
    <name evidence="1" type="ORF">CA615_03890</name>
</gene>
<proteinExistence type="predicted"/>
<protein>
    <submittedName>
        <fullName evidence="1">Uncharacterized protein</fullName>
    </submittedName>
</protein>
<sequence>MKMDINIDAELQRRARAVCRKVSGLTLASYYEWIIEMKLKELPPVDEIEDKRSHMTSYNPDELDDLW</sequence>
<evidence type="ECO:0000313" key="1">
    <source>
        <dbReference type="EMBL" id="RAP03110.1"/>
    </source>
</evidence>
<dbReference type="AlphaFoldDB" id="A0A328Q8R3"/>
<comment type="caution">
    <text evidence="1">The sequence shown here is derived from an EMBL/GenBank/DDBJ whole genome shotgun (WGS) entry which is preliminary data.</text>
</comment>
<name>A0A328Q8R3_9EURY</name>
<reference evidence="1 2" key="1">
    <citation type="submission" date="2017-05" db="EMBL/GenBank/DDBJ databases">
        <title>Host range expansion of the Methanosphaera genus to humans and monogastric animals involves recent and extensive reduction in genome content.</title>
        <authorList>
            <person name="Hoedt E.C."/>
            <person name="Volmer J.G."/>
            <person name="Parks D.H."/>
            <person name="Rosewarne C.P."/>
            <person name="Denman S.E."/>
            <person name="Mcsweeney C.S."/>
            <person name="O Cuiv P."/>
            <person name="Hugenholtz P."/>
            <person name="Tyson G.W."/>
            <person name="Morrison M."/>
        </authorList>
    </citation>
    <scope>NUCLEOTIDE SEQUENCE [LARGE SCALE GENOMIC DNA]</scope>
    <source>
        <strain evidence="1 2">PA5</strain>
    </source>
</reference>
<dbReference type="RefSeq" id="WP_011406375.1">
    <property type="nucleotide sequence ID" value="NZ_CATZNA010000137.1"/>
</dbReference>
<accession>A0A328Q8R3</accession>
<dbReference type="Proteomes" id="UP000248557">
    <property type="component" value="Unassembled WGS sequence"/>
</dbReference>
<dbReference type="EMBL" id="NGJK01000043">
    <property type="protein sequence ID" value="RAP03110.1"/>
    <property type="molecule type" value="Genomic_DNA"/>
</dbReference>